<dbReference type="Gene3D" id="1.10.400.10">
    <property type="entry name" value="GI Alpha 1, domain 2-like"/>
    <property type="match status" value="1"/>
</dbReference>
<sequence length="529" mass="59345">MPRKNGNGMEVSRDPLLVLMAPPANESAEEKEIRIRNEKVAIARNAEIEEMLRLERVAAKKRGCIRVLLLGQSESGKSTTLKNFQLAFAPNAFRAERVSWTRIIYLNLVRSINTIIRAVSPELLGTNKSTLSSPSTSTLPSPISPLDRSHADFPLPPTAQSSAMTPSLSSSSQIPIDYTALFADLSALEGLEERLQRQLIPPDEPFPQYPANTNANGGGAGKRYTSHGEFFVYSTTGWKTAFSMLRGRGSLESRSSIDRRASVGADNGGGGGGGGDDVVGVLLEKKRAMIVLWRDERVRRALRRSSRIRLDDSAAFYLDNIDRIVQRYYEPSDDDVIRARLRTVGVQEHIIVHERQLTRDMASEWRMYDVGGTRSERAAWIPYFEHMNAIIFLAPISAFNQVLDEDRDRNRLEDSFGLYKKIVSSKLLAKVQIVLFLNKVDLFRRMINHQGISFSKYVPSYGNRPNEVESIMKYLKAKFKEISRDHSPQARTFFSYFTSVVDTQSTAVTLQIGAFFSPMCLANDDAYAV</sequence>
<keyword evidence="9" id="KW-1185">Reference proteome</keyword>
<proteinExistence type="predicted"/>
<dbReference type="STRING" id="1314776.A0A166DQC2"/>
<reference evidence="8 9" key="1">
    <citation type="journal article" date="2016" name="Mol. Biol. Evol.">
        <title>Comparative Genomics of Early-Diverging Mushroom-Forming Fungi Provides Insights into the Origins of Lignocellulose Decay Capabilities.</title>
        <authorList>
            <person name="Nagy L.G."/>
            <person name="Riley R."/>
            <person name="Tritt A."/>
            <person name="Adam C."/>
            <person name="Daum C."/>
            <person name="Floudas D."/>
            <person name="Sun H."/>
            <person name="Yadav J.S."/>
            <person name="Pangilinan J."/>
            <person name="Larsson K.H."/>
            <person name="Matsuura K."/>
            <person name="Barry K."/>
            <person name="Labutti K."/>
            <person name="Kuo R."/>
            <person name="Ohm R.A."/>
            <person name="Bhattacharya S.S."/>
            <person name="Shirouzu T."/>
            <person name="Yoshinaga Y."/>
            <person name="Martin F.M."/>
            <person name="Grigoriev I.V."/>
            <person name="Hibbett D.S."/>
        </authorList>
    </citation>
    <scope>NUCLEOTIDE SEQUENCE [LARGE SCALE GENOMIC DNA]</scope>
    <source>
        <strain evidence="8 9">HHB10207 ss-3</strain>
    </source>
</reference>
<dbReference type="Pfam" id="PF00503">
    <property type="entry name" value="G-alpha"/>
    <property type="match status" value="1"/>
</dbReference>
<keyword evidence="1 6" id="KW-0479">Metal-binding</keyword>
<dbReference type="InterPro" id="IPR027417">
    <property type="entry name" value="P-loop_NTPase"/>
</dbReference>
<evidence type="ECO:0000313" key="8">
    <source>
        <dbReference type="EMBL" id="KZT38786.1"/>
    </source>
</evidence>
<evidence type="ECO:0000313" key="9">
    <source>
        <dbReference type="Proteomes" id="UP000076798"/>
    </source>
</evidence>
<dbReference type="SUPFAM" id="SSF47895">
    <property type="entry name" value="Transducin (alpha subunit), insertion domain"/>
    <property type="match status" value="1"/>
</dbReference>
<keyword evidence="2 5" id="KW-0547">Nucleotide-binding</keyword>
<gene>
    <name evidence="8" type="ORF">SISSUDRAFT_1061713</name>
</gene>
<dbReference type="GO" id="GO:0005834">
    <property type="term" value="C:heterotrimeric G-protein complex"/>
    <property type="evidence" value="ECO:0007669"/>
    <property type="project" value="TreeGrafter"/>
</dbReference>
<feature type="compositionally biased region" description="Low complexity" evidence="7">
    <location>
        <begin position="129"/>
        <end position="146"/>
    </location>
</feature>
<dbReference type="GO" id="GO:0005525">
    <property type="term" value="F:GTP binding"/>
    <property type="evidence" value="ECO:0007669"/>
    <property type="project" value="UniProtKB-KW"/>
</dbReference>
<dbReference type="GO" id="GO:0007188">
    <property type="term" value="P:adenylate cyclase-modulating G protein-coupled receptor signaling pathway"/>
    <property type="evidence" value="ECO:0007669"/>
    <property type="project" value="TreeGrafter"/>
</dbReference>
<dbReference type="GO" id="GO:0003924">
    <property type="term" value="F:GTPase activity"/>
    <property type="evidence" value="ECO:0007669"/>
    <property type="project" value="InterPro"/>
</dbReference>
<evidence type="ECO:0000256" key="6">
    <source>
        <dbReference type="PIRSR" id="PIRSR601019-2"/>
    </source>
</evidence>
<keyword evidence="4" id="KW-0807">Transducer</keyword>
<feature type="binding site" evidence="5">
    <location>
        <begin position="438"/>
        <end position="441"/>
    </location>
    <ligand>
        <name>GTP</name>
        <dbReference type="ChEBI" id="CHEBI:37565"/>
    </ligand>
</feature>
<dbReference type="PANTHER" id="PTHR10218">
    <property type="entry name" value="GTP-BINDING PROTEIN ALPHA SUBUNIT"/>
    <property type="match status" value="1"/>
</dbReference>
<dbReference type="SUPFAM" id="SSF52540">
    <property type="entry name" value="P-loop containing nucleoside triphosphate hydrolases"/>
    <property type="match status" value="1"/>
</dbReference>
<dbReference type="GO" id="GO:0046872">
    <property type="term" value="F:metal ion binding"/>
    <property type="evidence" value="ECO:0007669"/>
    <property type="project" value="UniProtKB-KW"/>
</dbReference>
<dbReference type="AlphaFoldDB" id="A0A166DQC2"/>
<name>A0A166DQC2_9AGAM</name>
<dbReference type="GO" id="GO:0001664">
    <property type="term" value="F:G protein-coupled receptor binding"/>
    <property type="evidence" value="ECO:0007669"/>
    <property type="project" value="TreeGrafter"/>
</dbReference>
<accession>A0A166DQC2</accession>
<dbReference type="Proteomes" id="UP000076798">
    <property type="component" value="Unassembled WGS sequence"/>
</dbReference>
<feature type="binding site" evidence="5">
    <location>
        <begin position="312"/>
        <end position="313"/>
    </location>
    <ligand>
        <name>GTP</name>
        <dbReference type="ChEBI" id="CHEBI:37565"/>
    </ligand>
</feature>
<dbReference type="OrthoDB" id="5817230at2759"/>
<evidence type="ECO:0000256" key="1">
    <source>
        <dbReference type="ARBA" id="ARBA00022723"/>
    </source>
</evidence>
<evidence type="ECO:0000256" key="3">
    <source>
        <dbReference type="ARBA" id="ARBA00023134"/>
    </source>
</evidence>
<dbReference type="InterPro" id="IPR011025">
    <property type="entry name" value="GproteinA_insert"/>
</dbReference>
<dbReference type="GO" id="GO:0005737">
    <property type="term" value="C:cytoplasm"/>
    <property type="evidence" value="ECO:0007669"/>
    <property type="project" value="TreeGrafter"/>
</dbReference>
<evidence type="ECO:0000256" key="5">
    <source>
        <dbReference type="PIRSR" id="PIRSR601019-1"/>
    </source>
</evidence>
<dbReference type="Gene3D" id="3.40.50.300">
    <property type="entry name" value="P-loop containing nucleotide triphosphate hydrolases"/>
    <property type="match status" value="2"/>
</dbReference>
<dbReference type="PRINTS" id="PR00318">
    <property type="entry name" value="GPROTEINA"/>
</dbReference>
<keyword evidence="3 5" id="KW-0342">GTP-binding</keyword>
<dbReference type="PANTHER" id="PTHR10218:SF360">
    <property type="entry name" value="GUANINE NUCLEOTIDE-BINDING PROTEIN SUBUNIT ALPHA HOMOLOG"/>
    <property type="match status" value="1"/>
</dbReference>
<protein>
    <submittedName>
        <fullName evidence="8">G-alpha-domain-containing protein</fullName>
    </submittedName>
</protein>
<dbReference type="FunFam" id="3.40.50.300:FF:000692">
    <property type="entry name" value="Guanine nucleotide-binding protein subunit alpha"/>
    <property type="match status" value="1"/>
</dbReference>
<evidence type="ECO:0000256" key="2">
    <source>
        <dbReference type="ARBA" id="ARBA00022741"/>
    </source>
</evidence>
<dbReference type="EMBL" id="KV428057">
    <property type="protein sequence ID" value="KZT38786.1"/>
    <property type="molecule type" value="Genomic_DNA"/>
</dbReference>
<organism evidence="8 9">
    <name type="scientific">Sistotremastrum suecicum HHB10207 ss-3</name>
    <dbReference type="NCBI Taxonomy" id="1314776"/>
    <lineage>
        <taxon>Eukaryota</taxon>
        <taxon>Fungi</taxon>
        <taxon>Dikarya</taxon>
        <taxon>Basidiomycota</taxon>
        <taxon>Agaricomycotina</taxon>
        <taxon>Agaricomycetes</taxon>
        <taxon>Sistotremastrales</taxon>
        <taxon>Sistotremastraceae</taxon>
        <taxon>Sistotremastrum</taxon>
    </lineage>
</organism>
<dbReference type="GO" id="GO:0031683">
    <property type="term" value="F:G-protein beta/gamma-subunit complex binding"/>
    <property type="evidence" value="ECO:0007669"/>
    <property type="project" value="InterPro"/>
</dbReference>
<evidence type="ECO:0000256" key="7">
    <source>
        <dbReference type="SAM" id="MobiDB-lite"/>
    </source>
</evidence>
<evidence type="ECO:0000256" key="4">
    <source>
        <dbReference type="ARBA" id="ARBA00023224"/>
    </source>
</evidence>
<feature type="region of interest" description="Disordered" evidence="7">
    <location>
        <begin position="126"/>
        <end position="168"/>
    </location>
</feature>
<feature type="binding site" evidence="6">
    <location>
        <position position="343"/>
    </location>
    <ligand>
        <name>Mg(2+)</name>
        <dbReference type="ChEBI" id="CHEBI:18420"/>
    </ligand>
</feature>
<keyword evidence="6" id="KW-0460">Magnesium</keyword>
<dbReference type="PROSITE" id="PS51882">
    <property type="entry name" value="G_ALPHA"/>
    <property type="match status" value="1"/>
</dbReference>
<dbReference type="InterPro" id="IPR001019">
    <property type="entry name" value="Gprotein_alpha_su"/>
</dbReference>
<dbReference type="SMART" id="SM00275">
    <property type="entry name" value="G_alpha"/>
    <property type="match status" value="1"/>
</dbReference>